<dbReference type="PANTHER" id="PTHR10099">
    <property type="entry name" value="PHOSPHORIBOSYLFORMYLGLYCINAMIDINE SYNTHASE"/>
    <property type="match status" value="1"/>
</dbReference>
<dbReference type="Proteomes" id="UP000005237">
    <property type="component" value="Unassembled WGS sequence"/>
</dbReference>
<name>A0A8R1HM66_CAEJA</name>
<dbReference type="SUPFAM" id="SSF55326">
    <property type="entry name" value="PurM N-terminal domain-like"/>
    <property type="match status" value="1"/>
</dbReference>
<dbReference type="PROSITE" id="PS51273">
    <property type="entry name" value="GATASE_TYPE_1"/>
    <property type="match status" value="1"/>
</dbReference>
<dbReference type="CDD" id="cd01740">
    <property type="entry name" value="GATase1_FGAR_AT"/>
    <property type="match status" value="1"/>
</dbReference>
<dbReference type="PANTHER" id="PTHR10099:SF1">
    <property type="entry name" value="PHOSPHORIBOSYLFORMYLGLYCINAMIDINE SYNTHASE"/>
    <property type="match status" value="1"/>
</dbReference>
<dbReference type="SUPFAM" id="SSF52317">
    <property type="entry name" value="Class I glutamine amidotransferase-like"/>
    <property type="match status" value="1"/>
</dbReference>
<dbReference type="InterPro" id="IPR010918">
    <property type="entry name" value="PurM-like_C_dom"/>
</dbReference>
<dbReference type="GO" id="GO:0004642">
    <property type="term" value="F:phosphoribosylformylglycinamidine synthase activity"/>
    <property type="evidence" value="ECO:0007669"/>
    <property type="project" value="TreeGrafter"/>
</dbReference>
<protein>
    <submittedName>
        <fullName evidence="3">Glutamine amidotransferase type-1 domain-containing protein</fullName>
    </submittedName>
</protein>
<dbReference type="Gene3D" id="3.90.650.10">
    <property type="entry name" value="PurM-like C-terminal domain"/>
    <property type="match status" value="1"/>
</dbReference>
<reference evidence="3" key="2">
    <citation type="submission" date="2022-06" db="UniProtKB">
        <authorList>
            <consortium name="EnsemblMetazoa"/>
        </authorList>
    </citation>
    <scope>IDENTIFICATION</scope>
    <source>
        <strain evidence="3">DF5081</strain>
    </source>
</reference>
<dbReference type="InterPro" id="IPR029062">
    <property type="entry name" value="Class_I_gatase-like"/>
</dbReference>
<feature type="domain" description="FGAR-AT PurM N-terminal-like" evidence="2">
    <location>
        <begin position="14"/>
        <end position="127"/>
    </location>
</feature>
<evidence type="ECO:0000313" key="3">
    <source>
        <dbReference type="EnsemblMetazoa" id="CJA04547.1"/>
    </source>
</evidence>
<dbReference type="Gene3D" id="3.30.1330.10">
    <property type="entry name" value="PurM-like, N-terminal domain"/>
    <property type="match status" value="1"/>
</dbReference>
<sequence length="651" mass="71762">MWKTEKEKQHISVEVVGGAVALGEQPIKMLVNPEKGARMCIAETIMNLIWAPITNLKDVKMSGNWMWAAKCPGEGARLVAAVSALCLGLCEIGCAIDGGKDSLSMAVTAQGEVVKSPGTLVLSAYAPCTNITKVVTPALSAMPGSKIVWVRCGGDRTKMRLGGSALAQVYSQIGDECPDIEHFSELAETFRIVQETIEDDHWEGTRRQAKVLAGHDISDGGLLTAILEMAFAGNVSIDIKIENPHQFPLLDLLFAEECGILLEVIDPEELIQKLDGVASCHVIGSASATYGPEGHVRIHVDNELVIDEKLTELREEWELISDKLGEFQTDLKCLEEAKEVRQSCEKTQYKCDFEWFYDTSFIYDHEYFTTAPRVAIIREEGSNGDREMASVFSLAGFATYDVTMTDILKGHSLEAYRGVAFVGGFSYADVLGSAKGWAAGVLFHDRVSREFENFRSRPDTFSFGVCNGCQLMAQLAWIGDETDQSSGPTVFLDENECGRFESGFGPVKIEKSASIMLSGMENSILGLWSSHGEGRFTYRNPTVTLSNLKSRGQIAIRFCDDRGKTSADYGTSKLSYPWNPNGSIDDVAAICSSDGRHLAMMPHADRSFLTWQWAESRDVTWNTRADQNTVAIAPWIRMFRNAFEWCKSGKN</sequence>
<dbReference type="Gene3D" id="3.40.50.880">
    <property type="match status" value="1"/>
</dbReference>
<dbReference type="GO" id="GO:0005737">
    <property type="term" value="C:cytoplasm"/>
    <property type="evidence" value="ECO:0007669"/>
    <property type="project" value="TreeGrafter"/>
</dbReference>
<dbReference type="CDD" id="cd02204">
    <property type="entry name" value="PurL_repeat2"/>
    <property type="match status" value="1"/>
</dbReference>
<dbReference type="EnsemblMetazoa" id="CJA04547.1">
    <property type="protein sequence ID" value="CJA04547.1"/>
    <property type="gene ID" value="WBGene00123750"/>
</dbReference>
<dbReference type="InterPro" id="IPR055181">
    <property type="entry name" value="FGAR-AT_PurM_N-like"/>
</dbReference>
<reference evidence="4" key="1">
    <citation type="submission" date="2010-08" db="EMBL/GenBank/DDBJ databases">
        <authorList>
            <consortium name="Caenorhabditis japonica Sequencing Consortium"/>
            <person name="Wilson R.K."/>
        </authorList>
    </citation>
    <scope>NUCLEOTIDE SEQUENCE [LARGE SCALE GENOMIC DNA]</scope>
    <source>
        <strain evidence="4">DF5081</strain>
    </source>
</reference>
<dbReference type="GO" id="GO:0006164">
    <property type="term" value="P:purine nucleotide biosynthetic process"/>
    <property type="evidence" value="ECO:0007669"/>
    <property type="project" value="TreeGrafter"/>
</dbReference>
<dbReference type="SUPFAM" id="SSF56042">
    <property type="entry name" value="PurM C-terminal domain-like"/>
    <property type="match status" value="1"/>
</dbReference>
<dbReference type="Pfam" id="PF02769">
    <property type="entry name" value="AIRS_C"/>
    <property type="match status" value="1"/>
</dbReference>
<dbReference type="Pfam" id="PF13507">
    <property type="entry name" value="GATase_5"/>
    <property type="match status" value="1"/>
</dbReference>
<accession>A0A8R1HM66</accession>
<dbReference type="InterPro" id="IPR036921">
    <property type="entry name" value="PurM-like_N_sf"/>
</dbReference>
<feature type="domain" description="PurM-like C-terminal" evidence="1">
    <location>
        <begin position="152"/>
        <end position="289"/>
    </location>
</feature>
<dbReference type="SMART" id="SM01211">
    <property type="entry name" value="GATase_5"/>
    <property type="match status" value="1"/>
</dbReference>
<keyword evidence="4" id="KW-1185">Reference proteome</keyword>
<evidence type="ECO:0000313" key="4">
    <source>
        <dbReference type="Proteomes" id="UP000005237"/>
    </source>
</evidence>
<proteinExistence type="predicted"/>
<evidence type="ECO:0000259" key="1">
    <source>
        <dbReference type="Pfam" id="PF02769"/>
    </source>
</evidence>
<evidence type="ECO:0000259" key="2">
    <source>
        <dbReference type="Pfam" id="PF22689"/>
    </source>
</evidence>
<organism evidence="3 4">
    <name type="scientific">Caenorhabditis japonica</name>
    <dbReference type="NCBI Taxonomy" id="281687"/>
    <lineage>
        <taxon>Eukaryota</taxon>
        <taxon>Metazoa</taxon>
        <taxon>Ecdysozoa</taxon>
        <taxon>Nematoda</taxon>
        <taxon>Chromadorea</taxon>
        <taxon>Rhabditida</taxon>
        <taxon>Rhabditina</taxon>
        <taxon>Rhabditomorpha</taxon>
        <taxon>Rhabditoidea</taxon>
        <taxon>Rhabditidae</taxon>
        <taxon>Peloderinae</taxon>
        <taxon>Caenorhabditis</taxon>
    </lineage>
</organism>
<dbReference type="AlphaFoldDB" id="A0A8R1HM66"/>
<dbReference type="InterPro" id="IPR036676">
    <property type="entry name" value="PurM-like_C_sf"/>
</dbReference>
<dbReference type="Pfam" id="PF22689">
    <property type="entry name" value="FGAR-AT_PurM_N-like"/>
    <property type="match status" value="1"/>
</dbReference>